<keyword evidence="2" id="KW-0812">Transmembrane</keyword>
<evidence type="ECO:0000256" key="2">
    <source>
        <dbReference type="SAM" id="Phobius"/>
    </source>
</evidence>
<reference evidence="3" key="1">
    <citation type="submission" date="2024-07" db="EMBL/GenBank/DDBJ databases">
        <authorList>
            <person name="Yu S.T."/>
        </authorList>
    </citation>
    <scope>NUCLEOTIDE SEQUENCE</scope>
    <source>
        <strain evidence="3">R41</strain>
    </source>
</reference>
<feature type="transmembrane region" description="Helical" evidence="2">
    <location>
        <begin position="174"/>
        <end position="196"/>
    </location>
</feature>
<evidence type="ECO:0008006" key="4">
    <source>
        <dbReference type="Google" id="ProtNLM"/>
    </source>
</evidence>
<dbReference type="RefSeq" id="WP_369251324.1">
    <property type="nucleotide sequence ID" value="NZ_CP163443.1"/>
</dbReference>
<keyword evidence="2" id="KW-1133">Transmembrane helix</keyword>
<evidence type="ECO:0000256" key="1">
    <source>
        <dbReference type="SAM" id="MobiDB-lite"/>
    </source>
</evidence>
<feature type="transmembrane region" description="Helical" evidence="2">
    <location>
        <begin position="138"/>
        <end position="162"/>
    </location>
</feature>
<sequence>MFSMGDYGGIRRTWRQALREAVLGARTDTKADGLANLVEPGCEKAYERFELVYSKQQVQLQLLYGESQRAFESQTRQSLRITVGCVLSNVLRDARLTGTEPDRHLADYLNKEISGLRARIDQDGALAVSRGINVGLSLGALISVVLLFVPLLVGAAGLLDLLRVEVGCSDRWSLMGAFVCGGVGAFGAVLSVLVRLRNSGEELSRRRTNGDRGAVAPGQMARGMRHEGVYRVLVGWILALAVYFLLNAGFIKLFDMPATPAGICADNGDGQSTAFWGFWCAVGFLAGFNERWAFGLLDRSNRSEHTTPSTVQASATESKST</sequence>
<protein>
    <recommendedName>
        <fullName evidence="4">Integral membrane protein</fullName>
    </recommendedName>
</protein>
<keyword evidence="2" id="KW-0472">Membrane</keyword>
<proteinExistence type="predicted"/>
<name>A0AB39RU87_9ACTN</name>
<feature type="transmembrane region" description="Helical" evidence="2">
    <location>
        <begin position="274"/>
        <end position="294"/>
    </location>
</feature>
<feature type="transmembrane region" description="Helical" evidence="2">
    <location>
        <begin position="229"/>
        <end position="254"/>
    </location>
</feature>
<dbReference type="EMBL" id="CP163443">
    <property type="protein sequence ID" value="XDQ58271.1"/>
    <property type="molecule type" value="Genomic_DNA"/>
</dbReference>
<accession>A0AB39RU87</accession>
<feature type="region of interest" description="Disordered" evidence="1">
    <location>
        <begin position="302"/>
        <end position="321"/>
    </location>
</feature>
<gene>
    <name evidence="3" type="ORF">AB5J53_44925</name>
</gene>
<feature type="compositionally biased region" description="Polar residues" evidence="1">
    <location>
        <begin position="306"/>
        <end position="321"/>
    </location>
</feature>
<dbReference type="AlphaFoldDB" id="A0AB39RU87"/>
<organism evidence="3">
    <name type="scientific">Streptomyces sp. R41</name>
    <dbReference type="NCBI Taxonomy" id="3238632"/>
    <lineage>
        <taxon>Bacteria</taxon>
        <taxon>Bacillati</taxon>
        <taxon>Actinomycetota</taxon>
        <taxon>Actinomycetes</taxon>
        <taxon>Kitasatosporales</taxon>
        <taxon>Streptomycetaceae</taxon>
        <taxon>Streptomyces</taxon>
    </lineage>
</organism>
<evidence type="ECO:0000313" key="3">
    <source>
        <dbReference type="EMBL" id="XDQ58271.1"/>
    </source>
</evidence>